<sequence>MLSRGTLSRSALLLVKLGNEIMARAEDPLAAIGLSGRQYIVLAVLSEDAPPSQQELAGLCGLLPAQIVPVIDELERRGMVARQRSETDRRRSVVTLTEAGTEALRQADALGDRLVADLDEGVRQAAVDALARSYNTAG</sequence>
<dbReference type="Proteomes" id="UP001147700">
    <property type="component" value="Unassembled WGS sequence"/>
</dbReference>
<protein>
    <submittedName>
        <fullName evidence="2">MarR family transcriptional regulator</fullName>
    </submittedName>
</protein>
<evidence type="ECO:0000313" key="2">
    <source>
        <dbReference type="EMBL" id="MDA0139060.1"/>
    </source>
</evidence>
<dbReference type="InterPro" id="IPR036388">
    <property type="entry name" value="WH-like_DNA-bd_sf"/>
</dbReference>
<gene>
    <name evidence="2" type="ORF">OJ962_16285</name>
</gene>
<dbReference type="InterPro" id="IPR036390">
    <property type="entry name" value="WH_DNA-bd_sf"/>
</dbReference>
<keyword evidence="3" id="KW-1185">Reference proteome</keyword>
<feature type="domain" description="HTH marR-type" evidence="1">
    <location>
        <begin position="1"/>
        <end position="138"/>
    </location>
</feature>
<comment type="caution">
    <text evidence="2">The sequence shown here is derived from an EMBL/GenBank/DDBJ whole genome shotgun (WGS) entry which is preliminary data.</text>
</comment>
<dbReference type="PANTHER" id="PTHR33164:SF89">
    <property type="entry name" value="MARR FAMILY REGULATORY PROTEIN"/>
    <property type="match status" value="1"/>
</dbReference>
<dbReference type="Gene3D" id="1.10.10.10">
    <property type="entry name" value="Winged helix-like DNA-binding domain superfamily/Winged helix DNA-binding domain"/>
    <property type="match status" value="1"/>
</dbReference>
<reference evidence="2" key="1">
    <citation type="submission" date="2022-10" db="EMBL/GenBank/DDBJ databases">
        <title>The WGS of Solirubrobacter sp. CPCC 204708.</title>
        <authorList>
            <person name="Jiang Z."/>
        </authorList>
    </citation>
    <scope>NUCLEOTIDE SEQUENCE</scope>
    <source>
        <strain evidence="2">CPCC 204708</strain>
    </source>
</reference>
<dbReference type="RefSeq" id="WP_202954924.1">
    <property type="nucleotide sequence ID" value="NZ_JAPCID010000021.1"/>
</dbReference>
<proteinExistence type="predicted"/>
<name>A0ABT4RL90_9ACTN</name>
<dbReference type="EMBL" id="JAPCID010000021">
    <property type="protein sequence ID" value="MDA0139060.1"/>
    <property type="molecule type" value="Genomic_DNA"/>
</dbReference>
<dbReference type="Pfam" id="PF01047">
    <property type="entry name" value="MarR"/>
    <property type="match status" value="1"/>
</dbReference>
<dbReference type="InterPro" id="IPR039422">
    <property type="entry name" value="MarR/SlyA-like"/>
</dbReference>
<evidence type="ECO:0000259" key="1">
    <source>
        <dbReference type="PROSITE" id="PS50995"/>
    </source>
</evidence>
<dbReference type="PANTHER" id="PTHR33164">
    <property type="entry name" value="TRANSCRIPTIONAL REGULATOR, MARR FAMILY"/>
    <property type="match status" value="1"/>
</dbReference>
<dbReference type="SUPFAM" id="SSF46785">
    <property type="entry name" value="Winged helix' DNA-binding domain"/>
    <property type="match status" value="1"/>
</dbReference>
<dbReference type="InterPro" id="IPR000835">
    <property type="entry name" value="HTH_MarR-typ"/>
</dbReference>
<dbReference type="SMART" id="SM00347">
    <property type="entry name" value="HTH_MARR"/>
    <property type="match status" value="1"/>
</dbReference>
<evidence type="ECO:0000313" key="3">
    <source>
        <dbReference type="Proteomes" id="UP001147700"/>
    </source>
</evidence>
<dbReference type="PROSITE" id="PS50995">
    <property type="entry name" value="HTH_MARR_2"/>
    <property type="match status" value="1"/>
</dbReference>
<accession>A0ABT4RL90</accession>
<organism evidence="2 3">
    <name type="scientific">Solirubrobacter deserti</name>
    <dbReference type="NCBI Taxonomy" id="2282478"/>
    <lineage>
        <taxon>Bacteria</taxon>
        <taxon>Bacillati</taxon>
        <taxon>Actinomycetota</taxon>
        <taxon>Thermoleophilia</taxon>
        <taxon>Solirubrobacterales</taxon>
        <taxon>Solirubrobacteraceae</taxon>
        <taxon>Solirubrobacter</taxon>
    </lineage>
</organism>